<keyword evidence="11 12" id="KW-0472">Membrane</keyword>
<evidence type="ECO:0000313" key="14">
    <source>
        <dbReference type="Proteomes" id="UP000325211"/>
    </source>
</evidence>
<evidence type="ECO:0000256" key="10">
    <source>
        <dbReference type="ARBA" id="ARBA00023004"/>
    </source>
</evidence>
<evidence type="ECO:0000256" key="8">
    <source>
        <dbReference type="ARBA" id="ARBA00022982"/>
    </source>
</evidence>
<evidence type="ECO:0000256" key="7">
    <source>
        <dbReference type="ARBA" id="ARBA00022723"/>
    </source>
</evidence>
<evidence type="ECO:0000313" key="13">
    <source>
        <dbReference type="EMBL" id="QES49120.1"/>
    </source>
</evidence>
<feature type="transmembrane region" description="Helical" evidence="12">
    <location>
        <begin position="225"/>
        <end position="243"/>
    </location>
</feature>
<evidence type="ECO:0000256" key="6">
    <source>
        <dbReference type="ARBA" id="ARBA00022692"/>
    </source>
</evidence>
<comment type="subcellular location">
    <subcellularLocation>
        <location evidence="1">Cell membrane</location>
        <topology evidence="1">Multi-pass membrane protein</topology>
    </subcellularLocation>
</comment>
<dbReference type="Pfam" id="PF02322">
    <property type="entry name" value="Cyt_bd_oxida_II"/>
    <property type="match status" value="1"/>
</dbReference>
<keyword evidence="4" id="KW-1003">Cell membrane</keyword>
<dbReference type="GO" id="GO:0009055">
    <property type="term" value="F:electron transfer activity"/>
    <property type="evidence" value="ECO:0007669"/>
    <property type="project" value="TreeGrafter"/>
</dbReference>
<feature type="transmembrane region" description="Helical" evidence="12">
    <location>
        <begin position="6"/>
        <end position="36"/>
    </location>
</feature>
<dbReference type="GO" id="GO:0046872">
    <property type="term" value="F:metal ion binding"/>
    <property type="evidence" value="ECO:0007669"/>
    <property type="project" value="UniProtKB-KW"/>
</dbReference>
<organism evidence="13 14">
    <name type="scientific">Streptomyces venezuelae</name>
    <dbReference type="NCBI Taxonomy" id="54571"/>
    <lineage>
        <taxon>Bacteria</taxon>
        <taxon>Bacillati</taxon>
        <taxon>Actinomycetota</taxon>
        <taxon>Actinomycetes</taxon>
        <taxon>Kitasatosporales</taxon>
        <taxon>Streptomycetaceae</taxon>
        <taxon>Streptomyces</taxon>
    </lineage>
</organism>
<gene>
    <name evidence="13" type="primary">cydB</name>
    <name evidence="13" type="ORF">DEJ50_16200</name>
</gene>
<dbReference type="GO" id="GO:0070069">
    <property type="term" value="C:cytochrome complex"/>
    <property type="evidence" value="ECO:0007669"/>
    <property type="project" value="TreeGrafter"/>
</dbReference>
<evidence type="ECO:0000256" key="2">
    <source>
        <dbReference type="ARBA" id="ARBA00007543"/>
    </source>
</evidence>
<dbReference type="PANTHER" id="PTHR43141">
    <property type="entry name" value="CYTOCHROME BD2 SUBUNIT II"/>
    <property type="match status" value="1"/>
</dbReference>
<feature type="transmembrane region" description="Helical" evidence="12">
    <location>
        <begin position="82"/>
        <end position="99"/>
    </location>
</feature>
<keyword evidence="10" id="KW-0408">Iron</keyword>
<keyword evidence="8" id="KW-0249">Electron transport</keyword>
<dbReference type="RefSeq" id="WP_150208706.1">
    <property type="nucleotide sequence ID" value="NZ_CP029190.1"/>
</dbReference>
<accession>A0A5P2D3J6</accession>
<dbReference type="GO" id="GO:0019646">
    <property type="term" value="P:aerobic electron transport chain"/>
    <property type="evidence" value="ECO:0007669"/>
    <property type="project" value="TreeGrafter"/>
</dbReference>
<dbReference type="GO" id="GO:0016682">
    <property type="term" value="F:oxidoreductase activity, acting on diphenols and related substances as donors, oxygen as acceptor"/>
    <property type="evidence" value="ECO:0007669"/>
    <property type="project" value="TreeGrafter"/>
</dbReference>
<sequence length="333" mass="36791">MNLHDLWFVLIAVLWIGYFFLEGFDFGIGVLTKLLARDRTEKRVLINTIGPVWDGNEVWLLSAVGATFAAFPEWYATLLSGFYLPILLIVGCLIVRGVAFEYRHKRPEDRWQTNWEHAIFWTSLTIAFLWGVAFANIVRGVKIDSAMEYTGTLADLVNVYSLLGGLVTLTLFTFHGAVFASLKTVGDIRDRARQLATRLGAVTAVLVLVFLIWTQTMRGDGTSLAAMAVAVLALVGALGANLAGREGWSFALSGITIAAAFAMLFLALFPNVMPSSLDEAWNLTVTNAASSPYTLKLMTWCAAIATPVVLLYQGWTYWVFRKRIGTQHIADSH</sequence>
<keyword evidence="7" id="KW-0479">Metal-binding</keyword>
<feature type="transmembrane region" description="Helical" evidence="12">
    <location>
        <begin position="159"/>
        <end position="183"/>
    </location>
</feature>
<dbReference type="InterPro" id="IPR003317">
    <property type="entry name" value="Cyt-d_oxidase_su2"/>
</dbReference>
<proteinExistence type="inferred from homology"/>
<dbReference type="EMBL" id="CP029190">
    <property type="protein sequence ID" value="QES49120.1"/>
    <property type="molecule type" value="Genomic_DNA"/>
</dbReference>
<feature type="transmembrane region" description="Helical" evidence="12">
    <location>
        <begin position="297"/>
        <end position="320"/>
    </location>
</feature>
<evidence type="ECO:0000256" key="3">
    <source>
        <dbReference type="ARBA" id="ARBA00022448"/>
    </source>
</evidence>
<feature type="transmembrane region" description="Helical" evidence="12">
    <location>
        <begin position="119"/>
        <end position="139"/>
    </location>
</feature>
<feature type="transmembrane region" description="Helical" evidence="12">
    <location>
        <begin position="250"/>
        <end position="269"/>
    </location>
</feature>
<dbReference type="NCBIfam" id="TIGR00203">
    <property type="entry name" value="cydB"/>
    <property type="match status" value="1"/>
</dbReference>
<evidence type="ECO:0000256" key="4">
    <source>
        <dbReference type="ARBA" id="ARBA00022475"/>
    </source>
</evidence>
<name>A0A5P2D3J6_STRVZ</name>
<keyword evidence="3" id="KW-0813">Transport</keyword>
<evidence type="ECO:0000256" key="9">
    <source>
        <dbReference type="ARBA" id="ARBA00022989"/>
    </source>
</evidence>
<dbReference type="AlphaFoldDB" id="A0A5P2D3J6"/>
<dbReference type="PANTHER" id="PTHR43141:SF5">
    <property type="entry name" value="CYTOCHROME BD-I UBIQUINOL OXIDASE SUBUNIT 2"/>
    <property type="match status" value="1"/>
</dbReference>
<dbReference type="PIRSF" id="PIRSF000267">
    <property type="entry name" value="Cyt_oxidse_sub2"/>
    <property type="match status" value="1"/>
</dbReference>
<reference evidence="13 14" key="1">
    <citation type="submission" date="2018-05" db="EMBL/GenBank/DDBJ databases">
        <title>Streptomyces venezuelae.</title>
        <authorList>
            <person name="Kim W."/>
            <person name="Lee N."/>
            <person name="Cho B.-K."/>
        </authorList>
    </citation>
    <scope>NUCLEOTIDE SEQUENCE [LARGE SCALE GENOMIC DNA]</scope>
    <source>
        <strain evidence="13 14">ATCC 21782</strain>
    </source>
</reference>
<evidence type="ECO:0000256" key="12">
    <source>
        <dbReference type="SAM" id="Phobius"/>
    </source>
</evidence>
<dbReference type="Proteomes" id="UP000325211">
    <property type="component" value="Chromosome"/>
</dbReference>
<evidence type="ECO:0000256" key="11">
    <source>
        <dbReference type="ARBA" id="ARBA00023136"/>
    </source>
</evidence>
<comment type="similarity">
    <text evidence="2">Belongs to the cytochrome ubiquinol oxidase subunit 2 family.</text>
</comment>
<keyword evidence="5" id="KW-0349">Heme</keyword>
<evidence type="ECO:0000256" key="1">
    <source>
        <dbReference type="ARBA" id="ARBA00004651"/>
    </source>
</evidence>
<protein>
    <submittedName>
        <fullName evidence="13">Cytochrome d ubiquinol oxidase subunit II</fullName>
    </submittedName>
</protein>
<keyword evidence="6 12" id="KW-0812">Transmembrane</keyword>
<evidence type="ECO:0000256" key="5">
    <source>
        <dbReference type="ARBA" id="ARBA00022617"/>
    </source>
</evidence>
<feature type="transmembrane region" description="Helical" evidence="12">
    <location>
        <begin position="195"/>
        <end position="213"/>
    </location>
</feature>
<dbReference type="GO" id="GO:0005886">
    <property type="term" value="C:plasma membrane"/>
    <property type="evidence" value="ECO:0007669"/>
    <property type="project" value="UniProtKB-SubCell"/>
</dbReference>
<keyword evidence="9 12" id="KW-1133">Transmembrane helix</keyword>
<dbReference type="OrthoDB" id="9776710at2"/>